<dbReference type="Gene3D" id="1.20.1280.50">
    <property type="match status" value="1"/>
</dbReference>
<name>A0AAV0JZ33_9ROSI</name>
<dbReference type="Pfam" id="PF00646">
    <property type="entry name" value="F-box"/>
    <property type="match status" value="1"/>
</dbReference>
<keyword evidence="3" id="KW-1185">Reference proteome</keyword>
<dbReference type="InterPro" id="IPR050796">
    <property type="entry name" value="SCF_F-box_component"/>
</dbReference>
<dbReference type="InterPro" id="IPR036047">
    <property type="entry name" value="F-box-like_dom_sf"/>
</dbReference>
<dbReference type="SUPFAM" id="SSF81383">
    <property type="entry name" value="F-box domain"/>
    <property type="match status" value="1"/>
</dbReference>
<evidence type="ECO:0000313" key="3">
    <source>
        <dbReference type="Proteomes" id="UP001154282"/>
    </source>
</evidence>
<organism evidence="2 3">
    <name type="scientific">Linum tenue</name>
    <dbReference type="NCBI Taxonomy" id="586396"/>
    <lineage>
        <taxon>Eukaryota</taxon>
        <taxon>Viridiplantae</taxon>
        <taxon>Streptophyta</taxon>
        <taxon>Embryophyta</taxon>
        <taxon>Tracheophyta</taxon>
        <taxon>Spermatophyta</taxon>
        <taxon>Magnoliopsida</taxon>
        <taxon>eudicotyledons</taxon>
        <taxon>Gunneridae</taxon>
        <taxon>Pentapetalae</taxon>
        <taxon>rosids</taxon>
        <taxon>fabids</taxon>
        <taxon>Malpighiales</taxon>
        <taxon>Linaceae</taxon>
        <taxon>Linum</taxon>
    </lineage>
</organism>
<reference evidence="2" key="1">
    <citation type="submission" date="2022-08" db="EMBL/GenBank/DDBJ databases">
        <authorList>
            <person name="Gutierrez-Valencia J."/>
        </authorList>
    </citation>
    <scope>NUCLEOTIDE SEQUENCE</scope>
</reference>
<gene>
    <name evidence="2" type="ORF">LITE_LOCUS16327</name>
</gene>
<feature type="domain" description="F-box" evidence="1">
    <location>
        <begin position="21"/>
        <end position="62"/>
    </location>
</feature>
<dbReference type="InterPro" id="IPR001810">
    <property type="entry name" value="F-box_dom"/>
</dbReference>
<evidence type="ECO:0000259" key="1">
    <source>
        <dbReference type="SMART" id="SM00256"/>
    </source>
</evidence>
<sequence>MAAAKDTNSPDGGGGGGWRLLPEELLTKVLNRLPLTRCLFQFRCVSKSWHRLLSDIPNFISRRILFNEDDENARIMVARIADKDDPSVRYTALCPDTLRPVSTYSGASFSSPTIAGCRNGVFCIHDSPGFPCPTETLIALWNPTTSESKREENRGGSITAWVYSLRKNSWTQVETHDVNRPIYGLCSGFHHWHNSSSRSEKIYIWQDNIGGEAFKPADYYATVVSFDLSKQVFETVYLRLPRPTYVAGSGHYIVRSMSMVEECLIVVLSISKRLEEKVDYEVWMVLEPWLELEPGCHHWVKLLVVSVDRFSCLGIAGFWKHGKCFVVDCDGRLCLLDMETGCIIDQLEVEGKGFIK</sequence>
<accession>A0AAV0JZ33</accession>
<protein>
    <recommendedName>
        <fullName evidence="1">F-box domain-containing protein</fullName>
    </recommendedName>
</protein>
<dbReference type="AlphaFoldDB" id="A0AAV0JZ33"/>
<dbReference type="EMBL" id="CAMGYJ010000005">
    <property type="protein sequence ID" value="CAI0414529.1"/>
    <property type="molecule type" value="Genomic_DNA"/>
</dbReference>
<dbReference type="PANTHER" id="PTHR31672:SF13">
    <property type="entry name" value="F-BOX PROTEIN CPR30-LIKE"/>
    <property type="match status" value="1"/>
</dbReference>
<feature type="non-terminal residue" evidence="2">
    <location>
        <position position="356"/>
    </location>
</feature>
<proteinExistence type="predicted"/>
<dbReference type="SMART" id="SM00256">
    <property type="entry name" value="FBOX"/>
    <property type="match status" value="1"/>
</dbReference>
<dbReference type="InterPro" id="IPR011043">
    <property type="entry name" value="Gal_Oxase/kelch_b-propeller"/>
</dbReference>
<dbReference type="PANTHER" id="PTHR31672">
    <property type="entry name" value="BNACNNG10540D PROTEIN"/>
    <property type="match status" value="1"/>
</dbReference>
<dbReference type="SUPFAM" id="SSF50965">
    <property type="entry name" value="Galactose oxidase, central domain"/>
    <property type="match status" value="1"/>
</dbReference>
<dbReference type="Proteomes" id="UP001154282">
    <property type="component" value="Unassembled WGS sequence"/>
</dbReference>
<evidence type="ECO:0000313" key="2">
    <source>
        <dbReference type="EMBL" id="CAI0414529.1"/>
    </source>
</evidence>
<comment type="caution">
    <text evidence="2">The sequence shown here is derived from an EMBL/GenBank/DDBJ whole genome shotgun (WGS) entry which is preliminary data.</text>
</comment>